<dbReference type="SUPFAM" id="SSF51338">
    <property type="entry name" value="Composite domain of metallo-dependent hydrolases"/>
    <property type="match status" value="1"/>
</dbReference>
<dbReference type="InterPro" id="IPR032466">
    <property type="entry name" value="Metal_Hydrolase"/>
</dbReference>
<evidence type="ECO:0000259" key="2">
    <source>
        <dbReference type="Pfam" id="PF01979"/>
    </source>
</evidence>
<dbReference type="Pfam" id="PF01979">
    <property type="entry name" value="Amidohydro_1"/>
    <property type="match status" value="1"/>
</dbReference>
<reference evidence="4" key="1">
    <citation type="journal article" date="2007" name="Proc. Natl. Acad. Sci. U.S.A.">
        <title>Genome sequencing reveals complex secondary metabolome in the marine actinomycete Salinispora tropica.</title>
        <authorList>
            <person name="Udwary D.W."/>
            <person name="Zeigler L."/>
            <person name="Asolkar R.N."/>
            <person name="Singan V."/>
            <person name="Lapidus A."/>
            <person name="Fenical W."/>
            <person name="Jensen P.R."/>
            <person name="Moore B.S."/>
        </authorList>
    </citation>
    <scope>NUCLEOTIDE SEQUENCE [LARGE SCALE GENOMIC DNA]</scope>
    <source>
        <strain evidence="4">ATCC BAA-916 / DSM 44818 / CNB-440</strain>
    </source>
</reference>
<dbReference type="PANTHER" id="PTHR43135:SF3">
    <property type="entry name" value="ALPHA-D-RIBOSE 1-METHYLPHOSPHONATE 5-TRIPHOSPHATE DIPHOSPHATASE"/>
    <property type="match status" value="1"/>
</dbReference>
<dbReference type="Proteomes" id="UP000000235">
    <property type="component" value="Chromosome"/>
</dbReference>
<dbReference type="KEGG" id="stp:Strop_1522"/>
<dbReference type="eggNOG" id="COG1228">
    <property type="taxonomic scope" value="Bacteria"/>
</dbReference>
<name>A4X538_SALTO</name>
<dbReference type="STRING" id="369723.Strop_1522"/>
<accession>A4X538</accession>
<dbReference type="CDD" id="cd01299">
    <property type="entry name" value="Met_dep_hydrolase_A"/>
    <property type="match status" value="1"/>
</dbReference>
<dbReference type="InterPro" id="IPR011059">
    <property type="entry name" value="Metal-dep_hydrolase_composite"/>
</dbReference>
<evidence type="ECO:0000313" key="3">
    <source>
        <dbReference type="EMBL" id="ABP53988.1"/>
    </source>
</evidence>
<dbReference type="PANTHER" id="PTHR43135">
    <property type="entry name" value="ALPHA-D-RIBOSE 1-METHYLPHOSPHONATE 5-TRIPHOSPHATE DIPHOSPHATASE"/>
    <property type="match status" value="1"/>
</dbReference>
<dbReference type="Gene3D" id="2.30.40.10">
    <property type="entry name" value="Urease, subunit C, domain 1"/>
    <property type="match status" value="1"/>
</dbReference>
<dbReference type="InterPro" id="IPR006680">
    <property type="entry name" value="Amidohydro-rel"/>
</dbReference>
<keyword evidence="3" id="KW-0378">Hydrolase</keyword>
<dbReference type="EMBL" id="CP000667">
    <property type="protein sequence ID" value="ABP53988.1"/>
    <property type="molecule type" value="Genomic_DNA"/>
</dbReference>
<evidence type="ECO:0000256" key="1">
    <source>
        <dbReference type="SAM" id="MobiDB-lite"/>
    </source>
</evidence>
<dbReference type="SUPFAM" id="SSF51556">
    <property type="entry name" value="Metallo-dependent hydrolases"/>
    <property type="match status" value="1"/>
</dbReference>
<dbReference type="InterPro" id="IPR057744">
    <property type="entry name" value="OTAase-like"/>
</dbReference>
<feature type="region of interest" description="Disordered" evidence="1">
    <location>
        <begin position="1"/>
        <end position="22"/>
    </location>
</feature>
<organism evidence="3 4">
    <name type="scientific">Salinispora tropica (strain ATCC BAA-916 / DSM 44818 / JCM 13857 / NBRC 105044 / CNB-440)</name>
    <dbReference type="NCBI Taxonomy" id="369723"/>
    <lineage>
        <taxon>Bacteria</taxon>
        <taxon>Bacillati</taxon>
        <taxon>Actinomycetota</taxon>
        <taxon>Actinomycetes</taxon>
        <taxon>Micromonosporales</taxon>
        <taxon>Micromonosporaceae</taxon>
        <taxon>Salinispora</taxon>
    </lineage>
</organism>
<dbReference type="GO" id="GO:0016810">
    <property type="term" value="F:hydrolase activity, acting on carbon-nitrogen (but not peptide) bonds"/>
    <property type="evidence" value="ECO:0007669"/>
    <property type="project" value="InterPro"/>
</dbReference>
<dbReference type="Gene3D" id="3.20.20.140">
    <property type="entry name" value="Metal-dependent hydrolases"/>
    <property type="match status" value="1"/>
</dbReference>
<sequence>MPALAESPRSPVPGLSDHSPASQPIGAERWAWRRLRRRPFSIHGWRSVRHACSTVTCYTKARCWCWWLVGRSPMWMLPAPHPPDGVPVIDLGDCTLMPGLVDAHTHLAFDPHGPTEHQMVHDDDATVLGRMREHAARALRAGVTTVRDMGDRGYLGLRLRAEYAEDTSGPQVLAAAPPITRSGGHCWYLGGEADDTDQLVTAVQARADHGTDLLKIMATGGMSTSGSNAAAAQYTLDELRAVTRTAHDRDLPVSAHAHATRGITDAVAVGVDSIEHCTFMTADGVKLDPATVDAIAAAGIFVGCTVVRPRDGMPEEVLRTIAPYWENQAYLRRRGVRVVCCTDAGISPHKPHDILPSDVAYFASQVGTNAEALASVTSLAAQACRLGHRKGRVAVGYDADLLAVTGNPLIDINVMTQARAVFRAGKRVR</sequence>
<dbReference type="HOGENOM" id="CLU_023620_2_2_11"/>
<keyword evidence="4" id="KW-1185">Reference proteome</keyword>
<feature type="domain" description="Amidohydrolase-related" evidence="2">
    <location>
        <begin position="95"/>
        <end position="427"/>
    </location>
</feature>
<dbReference type="InterPro" id="IPR051781">
    <property type="entry name" value="Metallo-dep_Hydrolase"/>
</dbReference>
<gene>
    <name evidence="3" type="ordered locus">Strop_1522</name>
</gene>
<proteinExistence type="predicted"/>
<protein>
    <submittedName>
        <fullName evidence="3">Amidohydrolase</fullName>
    </submittedName>
</protein>
<dbReference type="AlphaFoldDB" id="A4X538"/>
<evidence type="ECO:0000313" key="4">
    <source>
        <dbReference type="Proteomes" id="UP000000235"/>
    </source>
</evidence>